<proteinExistence type="predicted"/>
<reference evidence="1" key="1">
    <citation type="submission" date="2022-08" db="EMBL/GenBank/DDBJ databases">
        <title>Genome Sequence of Pycnoporus sanguineus.</title>
        <authorList>
            <person name="Buettner E."/>
        </authorList>
    </citation>
    <scope>NUCLEOTIDE SEQUENCE</scope>
    <source>
        <strain evidence="1">CG-C14</strain>
    </source>
</reference>
<keyword evidence="2" id="KW-1185">Reference proteome</keyword>
<evidence type="ECO:0000313" key="2">
    <source>
        <dbReference type="Proteomes" id="UP001144978"/>
    </source>
</evidence>
<dbReference type="EMBL" id="JANSHE010002978">
    <property type="protein sequence ID" value="KAJ2988393.1"/>
    <property type="molecule type" value="Genomic_DNA"/>
</dbReference>
<comment type="caution">
    <text evidence="1">The sequence shown here is derived from an EMBL/GenBank/DDBJ whole genome shotgun (WGS) entry which is preliminary data.</text>
</comment>
<sequence length="136" mass="14403">MPLACACSFASFCALDSTRLDQGGFTVPAYAAAKGALGQLTKALSNEWSKENVQVNGICPGYIATDMCVASLLLSRPPRSFPPAPWPSVVRDLGAHLLSGVPSYIFFFVLRSQTIPVGWSSTDIRTVACGTCRTGV</sequence>
<organism evidence="1 2">
    <name type="scientific">Trametes sanguinea</name>
    <dbReference type="NCBI Taxonomy" id="158606"/>
    <lineage>
        <taxon>Eukaryota</taxon>
        <taxon>Fungi</taxon>
        <taxon>Dikarya</taxon>
        <taxon>Basidiomycota</taxon>
        <taxon>Agaricomycotina</taxon>
        <taxon>Agaricomycetes</taxon>
        <taxon>Polyporales</taxon>
        <taxon>Polyporaceae</taxon>
        <taxon>Trametes</taxon>
    </lineage>
</organism>
<dbReference type="Proteomes" id="UP001144978">
    <property type="component" value="Unassembled WGS sequence"/>
</dbReference>
<protein>
    <submittedName>
        <fullName evidence="1">Uncharacterized protein</fullName>
    </submittedName>
</protein>
<gene>
    <name evidence="1" type="ORF">NUW54_g9129</name>
</gene>
<evidence type="ECO:0000313" key="1">
    <source>
        <dbReference type="EMBL" id="KAJ2988393.1"/>
    </source>
</evidence>
<name>A0ACC1P8B6_9APHY</name>
<accession>A0ACC1P8B6</accession>